<comment type="caution">
    <text evidence="1">The sequence shown here is derived from an EMBL/GenBank/DDBJ whole genome shotgun (WGS) entry which is preliminary data.</text>
</comment>
<evidence type="ECO:0000313" key="1">
    <source>
        <dbReference type="EMBL" id="KOB71020.1"/>
    </source>
</evidence>
<feature type="non-terminal residue" evidence="1">
    <location>
        <position position="1"/>
    </location>
</feature>
<dbReference type="Proteomes" id="UP000037510">
    <property type="component" value="Unassembled WGS sequence"/>
</dbReference>
<name>A0A0L7L6J8_OPEBR</name>
<evidence type="ECO:0000313" key="2">
    <source>
        <dbReference type="Proteomes" id="UP000037510"/>
    </source>
</evidence>
<gene>
    <name evidence="1" type="ORF">OBRU01_14474</name>
</gene>
<dbReference type="EMBL" id="JTDY01002645">
    <property type="protein sequence ID" value="KOB71020.1"/>
    <property type="molecule type" value="Genomic_DNA"/>
</dbReference>
<keyword evidence="2" id="KW-1185">Reference proteome</keyword>
<sequence>AVPARSAPLSGIPVHRARRLRRLPSVRRLRARRHPRQPPLSEAHLLLRDINRAVHDLLHL</sequence>
<protein>
    <submittedName>
        <fullName evidence="1">Uncharacterized protein</fullName>
    </submittedName>
</protein>
<organism evidence="1 2">
    <name type="scientific">Operophtera brumata</name>
    <name type="common">Winter moth</name>
    <name type="synonym">Phalaena brumata</name>
    <dbReference type="NCBI Taxonomy" id="104452"/>
    <lineage>
        <taxon>Eukaryota</taxon>
        <taxon>Metazoa</taxon>
        <taxon>Ecdysozoa</taxon>
        <taxon>Arthropoda</taxon>
        <taxon>Hexapoda</taxon>
        <taxon>Insecta</taxon>
        <taxon>Pterygota</taxon>
        <taxon>Neoptera</taxon>
        <taxon>Endopterygota</taxon>
        <taxon>Lepidoptera</taxon>
        <taxon>Glossata</taxon>
        <taxon>Ditrysia</taxon>
        <taxon>Geometroidea</taxon>
        <taxon>Geometridae</taxon>
        <taxon>Larentiinae</taxon>
        <taxon>Operophtera</taxon>
    </lineage>
</organism>
<feature type="non-terminal residue" evidence="1">
    <location>
        <position position="60"/>
    </location>
</feature>
<accession>A0A0L7L6J8</accession>
<reference evidence="1 2" key="1">
    <citation type="journal article" date="2015" name="Genome Biol. Evol.">
        <title>The genome of winter moth (Operophtera brumata) provides a genomic perspective on sexual dimorphism and phenology.</title>
        <authorList>
            <person name="Derks M.F."/>
            <person name="Smit S."/>
            <person name="Salis L."/>
            <person name="Schijlen E."/>
            <person name="Bossers A."/>
            <person name="Mateman C."/>
            <person name="Pijl A.S."/>
            <person name="de Ridder D."/>
            <person name="Groenen M.A."/>
            <person name="Visser M.E."/>
            <person name="Megens H.J."/>
        </authorList>
    </citation>
    <scope>NUCLEOTIDE SEQUENCE [LARGE SCALE GENOMIC DNA]</scope>
    <source>
        <strain evidence="1">WM2013NL</strain>
        <tissue evidence="1">Head and thorax</tissue>
    </source>
</reference>
<proteinExistence type="predicted"/>
<dbReference type="AlphaFoldDB" id="A0A0L7L6J8"/>